<name>A0A1G9LF09_9GAMM</name>
<sequence length="303" mass="32233">MKTPGASHASYRAAVDIRRGRDGEPLGAIDRIALEVPVALVYNGISHAVMMATPADLDDFALGFSLSEGILRCRDELYDIELEKQEEGIAVHVQISAQRFAELKLRRRSLVGRTGCGLCGTESLQQAIREVPPVKAPTIADSAIQRALGELSRHQPLQGETGASHAAAWCDAAGAIVLAREDVGRHNALDKLIGALMRSDQPRGEGFALVSSRASYEMVQKSCSAGIGCLVAVSAPTSLAVEQARQAGLTLVGFARPGRHVVYTASTPSNKASPPVLPLAQANPAGRQRLDTLPDHAYRGYLQ</sequence>
<comment type="subcellular location">
    <subcellularLocation>
        <location evidence="3">Cytoplasm</location>
    </subcellularLocation>
</comment>
<feature type="binding site" evidence="3">
    <location>
        <begin position="254"/>
        <end position="259"/>
    </location>
    <ligand>
        <name>Mo-bis(molybdopterin guanine dinucleotide)</name>
        <dbReference type="ChEBI" id="CHEBI:60539"/>
    </ligand>
</feature>
<dbReference type="Gene3D" id="3.10.20.10">
    <property type="match status" value="1"/>
</dbReference>
<dbReference type="SUPFAM" id="SSF53927">
    <property type="entry name" value="Cytidine deaminase-like"/>
    <property type="match status" value="1"/>
</dbReference>
<dbReference type="PANTHER" id="PTHR30592:SF1">
    <property type="entry name" value="SULFUR CARRIER PROTEIN FDHD"/>
    <property type="match status" value="1"/>
</dbReference>
<feature type="region of interest" description="Disordered" evidence="4">
    <location>
        <begin position="266"/>
        <end position="294"/>
    </location>
</feature>
<dbReference type="HAMAP" id="MF_00187">
    <property type="entry name" value="FdhD"/>
    <property type="match status" value="1"/>
</dbReference>
<organism evidence="5 6">
    <name type="scientific">Modicisalibacter muralis</name>
    <dbReference type="NCBI Taxonomy" id="119000"/>
    <lineage>
        <taxon>Bacteria</taxon>
        <taxon>Pseudomonadati</taxon>
        <taxon>Pseudomonadota</taxon>
        <taxon>Gammaproteobacteria</taxon>
        <taxon>Oceanospirillales</taxon>
        <taxon>Halomonadaceae</taxon>
        <taxon>Modicisalibacter</taxon>
    </lineage>
</organism>
<dbReference type="RefSeq" id="WP_089728222.1">
    <property type="nucleotide sequence ID" value="NZ_FNGI01000005.1"/>
</dbReference>
<dbReference type="Proteomes" id="UP000198654">
    <property type="component" value="Unassembled WGS sequence"/>
</dbReference>
<dbReference type="PANTHER" id="PTHR30592">
    <property type="entry name" value="FORMATE DEHYDROGENASE"/>
    <property type="match status" value="1"/>
</dbReference>
<dbReference type="GO" id="GO:0006777">
    <property type="term" value="P:Mo-molybdopterin cofactor biosynthetic process"/>
    <property type="evidence" value="ECO:0007669"/>
    <property type="project" value="UniProtKB-UniRule"/>
</dbReference>
<evidence type="ECO:0000313" key="5">
    <source>
        <dbReference type="EMBL" id="SDL60528.1"/>
    </source>
</evidence>
<keyword evidence="6" id="KW-1185">Reference proteome</keyword>
<dbReference type="InterPro" id="IPR016193">
    <property type="entry name" value="Cytidine_deaminase-like"/>
</dbReference>
<gene>
    <name evidence="3" type="primary">fdhD</name>
    <name evidence="5" type="ORF">SAMN05661010_02064</name>
</gene>
<dbReference type="GO" id="GO:0097163">
    <property type="term" value="F:sulfur carrier activity"/>
    <property type="evidence" value="ECO:0007669"/>
    <property type="project" value="UniProtKB-UniRule"/>
</dbReference>
<keyword evidence="1 3" id="KW-0963">Cytoplasm</keyword>
<comment type="similarity">
    <text evidence="3">Belongs to the FdhD family.</text>
</comment>
<dbReference type="GO" id="GO:0005737">
    <property type="term" value="C:cytoplasm"/>
    <property type="evidence" value="ECO:0007669"/>
    <property type="project" value="UniProtKB-SubCell"/>
</dbReference>
<dbReference type="PIRSF" id="PIRSF015626">
    <property type="entry name" value="FdhD"/>
    <property type="match status" value="1"/>
</dbReference>
<dbReference type="OrthoDB" id="3197277at2"/>
<dbReference type="STRING" id="119000.SAMN05661010_02064"/>
<feature type="active site" description="Cysteine persulfide intermediate" evidence="3">
    <location>
        <position position="116"/>
    </location>
</feature>
<evidence type="ECO:0000313" key="6">
    <source>
        <dbReference type="Proteomes" id="UP000198654"/>
    </source>
</evidence>
<evidence type="ECO:0000256" key="1">
    <source>
        <dbReference type="ARBA" id="ARBA00022490"/>
    </source>
</evidence>
<keyword evidence="2 3" id="KW-0501">Molybdenum cofactor biosynthesis</keyword>
<accession>A0A1G9LF09</accession>
<proteinExistence type="inferred from homology"/>
<dbReference type="Pfam" id="PF02634">
    <property type="entry name" value="FdhD-NarQ"/>
    <property type="match status" value="1"/>
</dbReference>
<dbReference type="NCBIfam" id="TIGR00129">
    <property type="entry name" value="fdhD_narQ"/>
    <property type="match status" value="1"/>
</dbReference>
<dbReference type="GO" id="GO:0016783">
    <property type="term" value="F:sulfurtransferase activity"/>
    <property type="evidence" value="ECO:0007669"/>
    <property type="project" value="InterPro"/>
</dbReference>
<dbReference type="EMBL" id="FNGI01000005">
    <property type="protein sequence ID" value="SDL60528.1"/>
    <property type="molecule type" value="Genomic_DNA"/>
</dbReference>
<dbReference type="AlphaFoldDB" id="A0A1G9LF09"/>
<dbReference type="Gene3D" id="3.40.140.10">
    <property type="entry name" value="Cytidine Deaminase, domain 2"/>
    <property type="match status" value="1"/>
</dbReference>
<dbReference type="InterPro" id="IPR003786">
    <property type="entry name" value="FdhD"/>
</dbReference>
<protein>
    <recommendedName>
        <fullName evidence="3">Sulfur carrier protein FdhD</fullName>
    </recommendedName>
</protein>
<comment type="function">
    <text evidence="3">Required for formate dehydrogenase (FDH) activity. Acts as a sulfur carrier protein that transfers sulfur from IscS to the molybdenum cofactor prior to its insertion into FDH.</text>
</comment>
<evidence type="ECO:0000256" key="3">
    <source>
        <dbReference type="HAMAP-Rule" id="MF_00187"/>
    </source>
</evidence>
<evidence type="ECO:0000256" key="4">
    <source>
        <dbReference type="SAM" id="MobiDB-lite"/>
    </source>
</evidence>
<evidence type="ECO:0000256" key="2">
    <source>
        <dbReference type="ARBA" id="ARBA00023150"/>
    </source>
</evidence>
<reference evidence="5 6" key="1">
    <citation type="submission" date="2016-10" db="EMBL/GenBank/DDBJ databases">
        <authorList>
            <person name="de Groot N.N."/>
        </authorList>
    </citation>
    <scope>NUCLEOTIDE SEQUENCE [LARGE SCALE GENOMIC DNA]</scope>
    <source>
        <strain evidence="5 6">DSM 14789</strain>
    </source>
</reference>